<comment type="subcellular location">
    <subcellularLocation>
        <location evidence="2">Cell membrane</location>
        <topology evidence="2">Multi-pass membrane protein</topology>
    </subcellularLocation>
</comment>
<keyword evidence="5" id="KW-0597">Phosphoprotein</keyword>
<dbReference type="Gene3D" id="6.10.340.10">
    <property type="match status" value="1"/>
</dbReference>
<dbReference type="PROSITE" id="PS50109">
    <property type="entry name" value="HIS_KIN"/>
    <property type="match status" value="1"/>
</dbReference>
<evidence type="ECO:0000313" key="17">
    <source>
        <dbReference type="EMBL" id="TCQ08167.1"/>
    </source>
</evidence>
<evidence type="ECO:0000256" key="14">
    <source>
        <dbReference type="SAM" id="Phobius"/>
    </source>
</evidence>
<sequence>MTKFKMTIKRRMVLLVLIALIPLILLQLIGIMSQYSERIEEELESSLSIAQTVELTFMNYLEENWSQQYAIGMAIIANPEWKREDIDKYINNVLSGKQNLKRYSWISPDGIVLASSNEEIVNVNARGMEFYRRILSGEQKVVSNLREDIINDNNLIIHIARGIYADGELKGIMLGILDVEALSEILNIQYTGRSVKYGLIDKAGMLVHRHKEPNIPLSERKIETESRLFKAFSEKNVKFNYPSQFDSTNRLGAATLIEDIGWLSYYSISSAEVLSSLMRYARRDIAVLFLTSLFSILIALFVGNKYTSSLERLKDAADEISKGNLSFETNFTGSDEISATNEAFNRMTREINNQISQRDEVVMLKTNFFSTVSHELKTPINIILGAVQLMDKMEDISKASIQKYIKMQKQNSYRLLRLINNLIDINKIENNQFKIKPVNYDIISLVEDITTSVVEYTELKNIEIVFDTEVEEKIMAVDPDKIERMILNLISNSIKFTDSGGKIEVIIYDKEDKVQISVKDTGIGIPEHMQESIFQYFTQVDDSLHRKAEGSGIGLALVKSLVDMHGGTVRVESTVGEGSEFIIELPVILLDNSSDTIEHTSFTNVERINIEFSDIYLKVEKTPNS</sequence>
<evidence type="ECO:0000259" key="15">
    <source>
        <dbReference type="PROSITE" id="PS50109"/>
    </source>
</evidence>
<dbReference type="Pfam" id="PF02743">
    <property type="entry name" value="dCache_1"/>
    <property type="match status" value="1"/>
</dbReference>
<dbReference type="Pfam" id="PF00672">
    <property type="entry name" value="HAMP"/>
    <property type="match status" value="1"/>
</dbReference>
<keyword evidence="6" id="KW-0808">Transferase</keyword>
<dbReference type="Gene3D" id="1.10.287.130">
    <property type="match status" value="1"/>
</dbReference>
<dbReference type="EC" id="2.7.13.3" evidence="3"/>
<feature type="transmembrane region" description="Helical" evidence="14">
    <location>
        <begin position="285"/>
        <end position="304"/>
    </location>
</feature>
<evidence type="ECO:0000256" key="3">
    <source>
        <dbReference type="ARBA" id="ARBA00012438"/>
    </source>
</evidence>
<dbReference type="PANTHER" id="PTHR43711">
    <property type="entry name" value="TWO-COMPONENT HISTIDINE KINASE"/>
    <property type="match status" value="1"/>
</dbReference>
<comment type="catalytic activity">
    <reaction evidence="1">
        <text>ATP + protein L-histidine = ADP + protein N-phospho-L-histidine.</text>
        <dbReference type="EC" id="2.7.13.3"/>
    </reaction>
</comment>
<keyword evidence="12" id="KW-0902">Two-component regulatory system</keyword>
<keyword evidence="18" id="KW-1185">Reference proteome</keyword>
<dbReference type="AlphaFoldDB" id="A0A4R2TYJ7"/>
<dbReference type="SUPFAM" id="SSF47384">
    <property type="entry name" value="Homodimeric domain of signal transducing histidine kinase"/>
    <property type="match status" value="1"/>
</dbReference>
<dbReference type="Gene3D" id="3.30.450.20">
    <property type="entry name" value="PAS domain"/>
    <property type="match status" value="1"/>
</dbReference>
<dbReference type="EMBL" id="SLYC01000001">
    <property type="protein sequence ID" value="TCQ08167.1"/>
    <property type="molecule type" value="Genomic_DNA"/>
</dbReference>
<dbReference type="GO" id="GO:0005524">
    <property type="term" value="F:ATP binding"/>
    <property type="evidence" value="ECO:0007669"/>
    <property type="project" value="UniProtKB-KW"/>
</dbReference>
<dbReference type="SUPFAM" id="SSF158472">
    <property type="entry name" value="HAMP domain-like"/>
    <property type="match status" value="1"/>
</dbReference>
<evidence type="ECO:0000256" key="1">
    <source>
        <dbReference type="ARBA" id="ARBA00000085"/>
    </source>
</evidence>
<keyword evidence="9 17" id="KW-0418">Kinase</keyword>
<comment type="caution">
    <text evidence="17">The sequence shown here is derived from an EMBL/GenBank/DDBJ whole genome shotgun (WGS) entry which is preliminary data.</text>
</comment>
<dbReference type="Gene3D" id="3.30.565.10">
    <property type="entry name" value="Histidine kinase-like ATPase, C-terminal domain"/>
    <property type="match status" value="1"/>
</dbReference>
<dbReference type="InterPro" id="IPR036890">
    <property type="entry name" value="HATPase_C_sf"/>
</dbReference>
<evidence type="ECO:0000256" key="11">
    <source>
        <dbReference type="ARBA" id="ARBA00022989"/>
    </source>
</evidence>
<evidence type="ECO:0000256" key="10">
    <source>
        <dbReference type="ARBA" id="ARBA00022840"/>
    </source>
</evidence>
<dbReference type="InterPro" id="IPR005467">
    <property type="entry name" value="His_kinase_dom"/>
</dbReference>
<gene>
    <name evidence="17" type="ORF">EDD79_1001256</name>
</gene>
<dbReference type="SMART" id="SM00388">
    <property type="entry name" value="HisKA"/>
    <property type="match status" value="1"/>
</dbReference>
<evidence type="ECO:0000256" key="2">
    <source>
        <dbReference type="ARBA" id="ARBA00004651"/>
    </source>
</evidence>
<dbReference type="FunFam" id="3.30.565.10:FF:000037">
    <property type="entry name" value="Hybrid sensor histidine kinase/response regulator"/>
    <property type="match status" value="1"/>
</dbReference>
<dbReference type="Proteomes" id="UP000295504">
    <property type="component" value="Unassembled WGS sequence"/>
</dbReference>
<evidence type="ECO:0000256" key="12">
    <source>
        <dbReference type="ARBA" id="ARBA00023012"/>
    </source>
</evidence>
<keyword evidence="10" id="KW-0067">ATP-binding</keyword>
<evidence type="ECO:0000256" key="13">
    <source>
        <dbReference type="ARBA" id="ARBA00023136"/>
    </source>
</evidence>
<dbReference type="SMART" id="SM00304">
    <property type="entry name" value="HAMP"/>
    <property type="match status" value="1"/>
</dbReference>
<dbReference type="CDD" id="cd06225">
    <property type="entry name" value="HAMP"/>
    <property type="match status" value="1"/>
</dbReference>
<evidence type="ECO:0000256" key="5">
    <source>
        <dbReference type="ARBA" id="ARBA00022553"/>
    </source>
</evidence>
<proteinExistence type="predicted"/>
<evidence type="ECO:0000256" key="9">
    <source>
        <dbReference type="ARBA" id="ARBA00022777"/>
    </source>
</evidence>
<reference evidence="17 18" key="1">
    <citation type="submission" date="2019-03" db="EMBL/GenBank/DDBJ databases">
        <title>Genomic Encyclopedia of Type Strains, Phase IV (KMG-IV): sequencing the most valuable type-strain genomes for metagenomic binning, comparative biology and taxonomic classification.</title>
        <authorList>
            <person name="Goeker M."/>
        </authorList>
    </citation>
    <scope>NUCLEOTIDE SEQUENCE [LARGE SCALE GENOMIC DNA]</scope>
    <source>
        <strain evidence="17 18">DSM 100013</strain>
    </source>
</reference>
<dbReference type="InterPro" id="IPR003660">
    <property type="entry name" value="HAMP_dom"/>
</dbReference>
<keyword evidence="13 14" id="KW-0472">Membrane</keyword>
<accession>A0A4R2TYJ7</accession>
<dbReference type="GO" id="GO:0000155">
    <property type="term" value="F:phosphorelay sensor kinase activity"/>
    <property type="evidence" value="ECO:0007669"/>
    <property type="project" value="InterPro"/>
</dbReference>
<dbReference type="InterPro" id="IPR050736">
    <property type="entry name" value="Sensor_HK_Regulatory"/>
</dbReference>
<dbReference type="SUPFAM" id="SSF55874">
    <property type="entry name" value="ATPase domain of HSP90 chaperone/DNA topoisomerase II/histidine kinase"/>
    <property type="match status" value="1"/>
</dbReference>
<dbReference type="InterPro" id="IPR003594">
    <property type="entry name" value="HATPase_dom"/>
</dbReference>
<feature type="domain" description="HAMP" evidence="16">
    <location>
        <begin position="304"/>
        <end position="356"/>
    </location>
</feature>
<evidence type="ECO:0000256" key="7">
    <source>
        <dbReference type="ARBA" id="ARBA00022692"/>
    </source>
</evidence>
<evidence type="ECO:0000256" key="8">
    <source>
        <dbReference type="ARBA" id="ARBA00022741"/>
    </source>
</evidence>
<keyword evidence="8" id="KW-0547">Nucleotide-binding</keyword>
<name>A0A4R2TYJ7_9FIRM</name>
<dbReference type="PROSITE" id="PS50885">
    <property type="entry name" value="HAMP"/>
    <property type="match status" value="1"/>
</dbReference>
<keyword evidence="11 14" id="KW-1133">Transmembrane helix</keyword>
<keyword evidence="4" id="KW-1003">Cell membrane</keyword>
<dbReference type="Pfam" id="PF00512">
    <property type="entry name" value="HisKA"/>
    <property type="match status" value="1"/>
</dbReference>
<dbReference type="PANTHER" id="PTHR43711:SF26">
    <property type="entry name" value="SENSOR HISTIDINE KINASE RCSC"/>
    <property type="match status" value="1"/>
</dbReference>
<protein>
    <recommendedName>
        <fullName evidence="3">histidine kinase</fullName>
        <ecNumber evidence="3">2.7.13.3</ecNumber>
    </recommendedName>
</protein>
<dbReference type="RefSeq" id="WP_165913587.1">
    <property type="nucleotide sequence ID" value="NZ_CP058648.1"/>
</dbReference>
<evidence type="ECO:0000256" key="4">
    <source>
        <dbReference type="ARBA" id="ARBA00022475"/>
    </source>
</evidence>
<evidence type="ECO:0000259" key="16">
    <source>
        <dbReference type="PROSITE" id="PS50885"/>
    </source>
</evidence>
<dbReference type="SMART" id="SM00387">
    <property type="entry name" value="HATPase_c"/>
    <property type="match status" value="1"/>
</dbReference>
<keyword evidence="7 14" id="KW-0812">Transmembrane</keyword>
<dbReference type="InterPro" id="IPR004358">
    <property type="entry name" value="Sig_transdc_His_kin-like_C"/>
</dbReference>
<dbReference type="InterPro" id="IPR003661">
    <property type="entry name" value="HisK_dim/P_dom"/>
</dbReference>
<evidence type="ECO:0000313" key="18">
    <source>
        <dbReference type="Proteomes" id="UP000295504"/>
    </source>
</evidence>
<organism evidence="17 18">
    <name type="scientific">Serpentinicella alkaliphila</name>
    <dbReference type="NCBI Taxonomy" id="1734049"/>
    <lineage>
        <taxon>Bacteria</taxon>
        <taxon>Bacillati</taxon>
        <taxon>Bacillota</taxon>
        <taxon>Clostridia</taxon>
        <taxon>Peptostreptococcales</taxon>
        <taxon>Natronincolaceae</taxon>
        <taxon>Serpentinicella</taxon>
    </lineage>
</organism>
<dbReference type="InterPro" id="IPR033479">
    <property type="entry name" value="dCache_1"/>
</dbReference>
<dbReference type="InterPro" id="IPR036097">
    <property type="entry name" value="HisK_dim/P_sf"/>
</dbReference>
<evidence type="ECO:0000256" key="6">
    <source>
        <dbReference type="ARBA" id="ARBA00022679"/>
    </source>
</evidence>
<dbReference type="CDD" id="cd16922">
    <property type="entry name" value="HATPase_EvgS-ArcB-TorS-like"/>
    <property type="match status" value="1"/>
</dbReference>
<dbReference type="Pfam" id="PF02518">
    <property type="entry name" value="HATPase_c"/>
    <property type="match status" value="1"/>
</dbReference>
<dbReference type="PRINTS" id="PR00344">
    <property type="entry name" value="BCTRLSENSOR"/>
</dbReference>
<feature type="domain" description="Histidine kinase" evidence="15">
    <location>
        <begin position="371"/>
        <end position="589"/>
    </location>
</feature>
<dbReference type="CDD" id="cd00082">
    <property type="entry name" value="HisKA"/>
    <property type="match status" value="1"/>
</dbReference>
<dbReference type="GO" id="GO:0005886">
    <property type="term" value="C:plasma membrane"/>
    <property type="evidence" value="ECO:0007669"/>
    <property type="project" value="UniProtKB-SubCell"/>
</dbReference>